<dbReference type="RefSeq" id="WP_020041260.1">
    <property type="nucleotide sequence ID" value="NZ_KE557274.1"/>
</dbReference>
<name>S9QV90_9RHOB</name>
<dbReference type="Proteomes" id="UP000015347">
    <property type="component" value="Unassembled WGS sequence"/>
</dbReference>
<dbReference type="InterPro" id="IPR045584">
    <property type="entry name" value="Pilin-like"/>
</dbReference>
<dbReference type="AlphaFoldDB" id="S9QV90"/>
<gene>
    <name evidence="2" type="ORF">Salmuc_02126</name>
</gene>
<dbReference type="SUPFAM" id="SSF54523">
    <property type="entry name" value="Pili subunits"/>
    <property type="match status" value="1"/>
</dbReference>
<proteinExistence type="predicted"/>
<dbReference type="Gene3D" id="3.30.1690.10">
    <property type="entry name" value="TcpA-like pilin"/>
    <property type="match status" value="1"/>
</dbReference>
<evidence type="ECO:0000256" key="1">
    <source>
        <dbReference type="SAM" id="Phobius"/>
    </source>
</evidence>
<keyword evidence="1" id="KW-1133">Transmembrane helix</keyword>
<keyword evidence="1" id="KW-0472">Membrane</keyword>
<keyword evidence="3" id="KW-1185">Reference proteome</keyword>
<feature type="transmembrane region" description="Helical" evidence="1">
    <location>
        <begin position="12"/>
        <end position="31"/>
    </location>
</feature>
<comment type="caution">
    <text evidence="2">The sequence shown here is derived from an EMBL/GenBank/DDBJ whole genome shotgun (WGS) entry which is preliminary data.</text>
</comment>
<dbReference type="STRING" id="1123237.Salmuc_02126"/>
<organism evidence="2 3">
    <name type="scientific">Salipiger mucosus DSM 16094</name>
    <dbReference type="NCBI Taxonomy" id="1123237"/>
    <lineage>
        <taxon>Bacteria</taxon>
        <taxon>Pseudomonadati</taxon>
        <taxon>Pseudomonadota</taxon>
        <taxon>Alphaproteobacteria</taxon>
        <taxon>Rhodobacterales</taxon>
        <taxon>Roseobacteraceae</taxon>
        <taxon>Salipiger</taxon>
    </lineage>
</organism>
<evidence type="ECO:0000313" key="2">
    <source>
        <dbReference type="EMBL" id="EPX83518.1"/>
    </source>
</evidence>
<dbReference type="HOGENOM" id="CLU_1757526_0_0_5"/>
<sequence>MPKQKHETGLGLLQIALCLVVATTITSGVMLKYSEYQKQREVSSAIDDIRLIKNSVRRLFSHKRDFTGLNTDFIIEHAGLPESMLNREDGTIQGRFNFYHQVGNYIVVPHTADQFQIGAMYVSDNACPKLLTSSLAEEAQSVKLRNMGGQETFTSKPSLSDVQDICFNERPATHIRFRFGR</sequence>
<reference evidence="3" key="1">
    <citation type="journal article" date="2014" name="Stand. Genomic Sci.">
        <title>Genome sequence of the exopolysaccharide-producing Salipiger mucosus type strain (DSM 16094(T)), a moderately halophilic member of the Roseobacter clade.</title>
        <authorList>
            <person name="Riedel T."/>
            <person name="Spring S."/>
            <person name="Fiebig A."/>
            <person name="Petersen J."/>
            <person name="Kyrpides N.C."/>
            <person name="Goker M."/>
            <person name="Klenk H.P."/>
        </authorList>
    </citation>
    <scope>NUCLEOTIDE SEQUENCE [LARGE SCALE GENOMIC DNA]</scope>
    <source>
        <strain evidence="3">DSM 16094</strain>
    </source>
</reference>
<accession>S9QV90</accession>
<dbReference type="GO" id="GO:0009289">
    <property type="term" value="C:pilus"/>
    <property type="evidence" value="ECO:0007669"/>
    <property type="project" value="InterPro"/>
</dbReference>
<dbReference type="Pfam" id="PF05307">
    <property type="entry name" value="Bundlin"/>
    <property type="match status" value="1"/>
</dbReference>
<protein>
    <submittedName>
        <fullName evidence="2">Uncharacterized protein</fullName>
    </submittedName>
</protein>
<evidence type="ECO:0000313" key="3">
    <source>
        <dbReference type="Proteomes" id="UP000015347"/>
    </source>
</evidence>
<dbReference type="EMBL" id="APVH01000015">
    <property type="protein sequence ID" value="EPX83518.1"/>
    <property type="molecule type" value="Genomic_DNA"/>
</dbReference>
<dbReference type="InterPro" id="IPR007971">
    <property type="entry name" value="Bundlin"/>
</dbReference>
<keyword evidence="1" id="KW-0812">Transmembrane</keyword>